<evidence type="ECO:0000313" key="2">
    <source>
        <dbReference type="Proteomes" id="UP000203710"/>
    </source>
</evidence>
<protein>
    <submittedName>
        <fullName evidence="1">Uncharacterized protein</fullName>
    </submittedName>
</protein>
<reference evidence="1 2" key="1">
    <citation type="journal article" date="2016" name="Genome Announc.">
        <title>Complete Genome Sequences of Five Bacteriophages That Infect Rhodobacter capsulatus.</title>
        <authorList>
            <person name="Bollivar D.W."/>
            <person name="Bernardoni B."/>
            <person name="Bockman M.R."/>
            <person name="Miller B.M."/>
            <person name="Russell D.A."/>
            <person name="Delesalle V.A."/>
            <person name="Krukonis G.P."/>
            <person name="Hatfull G.F."/>
            <person name="Cross M.R."/>
            <person name="Szewczyk M.M."/>
            <person name="Eppurath A."/>
        </authorList>
    </citation>
    <scope>NUCLEOTIDE SEQUENCE [LARGE SCALE GENOMIC DNA]</scope>
</reference>
<proteinExistence type="predicted"/>
<accession>A0A0K1LKM5</accession>
<dbReference type="Proteomes" id="UP000203710">
    <property type="component" value="Segment"/>
</dbReference>
<dbReference type="EMBL" id="KR935213">
    <property type="protein sequence ID" value="AKU43056.1"/>
    <property type="molecule type" value="Genomic_DNA"/>
</dbReference>
<name>A0A0K1LKM5_9CAUD</name>
<dbReference type="GeneID" id="26796472"/>
<gene>
    <name evidence="1" type="ORF">RCTITAN_39</name>
</gene>
<evidence type="ECO:0000313" key="1">
    <source>
        <dbReference type="EMBL" id="AKU43056.1"/>
    </source>
</evidence>
<dbReference type="RefSeq" id="YP_009225704.1">
    <property type="nucleotide sequence ID" value="NC_029097.1"/>
</dbReference>
<keyword evidence="2" id="KW-1185">Reference proteome</keyword>
<organism evidence="1 2">
    <name type="scientific">Rhodobacter phage RcTitan</name>
    <dbReference type="NCBI Taxonomy" id="1662330"/>
    <lineage>
        <taxon>Viruses</taxon>
        <taxon>Duplodnaviria</taxon>
        <taxon>Heunggongvirae</taxon>
        <taxon>Uroviricota</taxon>
        <taxon>Caudoviricetes</taxon>
        <taxon>Titanvirus</taxon>
        <taxon>Titanvirus rctitan</taxon>
    </lineage>
</organism>
<dbReference type="KEGG" id="vg:26796472"/>
<sequence>MSEYTALLAAIAFGALIAFSVVGNGAKTAAENIFNPGTADFSAKFVKP</sequence>